<feature type="compositionally biased region" description="Low complexity" evidence="1">
    <location>
        <begin position="120"/>
        <end position="130"/>
    </location>
</feature>
<gene>
    <name evidence="2" type="ORF">PF004_g5013</name>
</gene>
<feature type="compositionally biased region" description="Basic and acidic residues" evidence="1">
    <location>
        <begin position="19"/>
        <end position="28"/>
    </location>
</feature>
<feature type="region of interest" description="Disordered" evidence="1">
    <location>
        <begin position="1"/>
        <end position="236"/>
    </location>
</feature>
<dbReference type="EMBL" id="QXGC01000180">
    <property type="protein sequence ID" value="KAE9245990.1"/>
    <property type="molecule type" value="Genomic_DNA"/>
</dbReference>
<feature type="compositionally biased region" description="Pro residues" evidence="1">
    <location>
        <begin position="131"/>
        <end position="145"/>
    </location>
</feature>
<organism evidence="2 3">
    <name type="scientific">Phytophthora fragariae</name>
    <dbReference type="NCBI Taxonomy" id="53985"/>
    <lineage>
        <taxon>Eukaryota</taxon>
        <taxon>Sar</taxon>
        <taxon>Stramenopiles</taxon>
        <taxon>Oomycota</taxon>
        <taxon>Peronosporomycetes</taxon>
        <taxon>Peronosporales</taxon>
        <taxon>Peronosporaceae</taxon>
        <taxon>Phytophthora</taxon>
    </lineage>
</organism>
<evidence type="ECO:0000256" key="1">
    <source>
        <dbReference type="SAM" id="MobiDB-lite"/>
    </source>
</evidence>
<dbReference type="PRINTS" id="PR01217">
    <property type="entry name" value="PRICHEXTENSN"/>
</dbReference>
<evidence type="ECO:0000313" key="3">
    <source>
        <dbReference type="Proteomes" id="UP000476176"/>
    </source>
</evidence>
<feature type="compositionally biased region" description="Basic and acidic residues" evidence="1">
    <location>
        <begin position="59"/>
        <end position="73"/>
    </location>
</feature>
<dbReference type="AlphaFoldDB" id="A0A6G0PH63"/>
<feature type="compositionally biased region" description="Basic and acidic residues" evidence="1">
    <location>
        <begin position="1"/>
        <end position="12"/>
    </location>
</feature>
<name>A0A6G0PH63_9STRA</name>
<reference evidence="2 3" key="1">
    <citation type="submission" date="2018-09" db="EMBL/GenBank/DDBJ databases">
        <title>Genomic investigation of the strawberry pathogen Phytophthora fragariae indicates pathogenicity is determined by transcriptional variation in three key races.</title>
        <authorList>
            <person name="Adams T.M."/>
            <person name="Armitage A.D."/>
            <person name="Sobczyk M.K."/>
            <person name="Bates H.J."/>
            <person name="Dunwell J.M."/>
            <person name="Nellist C.F."/>
            <person name="Harrison R.J."/>
        </authorList>
    </citation>
    <scope>NUCLEOTIDE SEQUENCE [LARGE SCALE GENOMIC DNA]</scope>
    <source>
        <strain evidence="2 3">BC-23</strain>
    </source>
</reference>
<accession>A0A6G0PH63</accession>
<proteinExistence type="predicted"/>
<evidence type="ECO:0000313" key="2">
    <source>
        <dbReference type="EMBL" id="KAE9245990.1"/>
    </source>
</evidence>
<feature type="compositionally biased region" description="Low complexity" evidence="1">
    <location>
        <begin position="92"/>
        <end position="112"/>
    </location>
</feature>
<comment type="caution">
    <text evidence="2">The sequence shown here is derived from an EMBL/GenBank/DDBJ whole genome shotgun (WGS) entry which is preliminary data.</text>
</comment>
<feature type="compositionally biased region" description="Acidic residues" evidence="1">
    <location>
        <begin position="39"/>
        <end position="48"/>
    </location>
</feature>
<protein>
    <submittedName>
        <fullName evidence="2">Uncharacterized protein</fullName>
    </submittedName>
</protein>
<dbReference type="Proteomes" id="UP000476176">
    <property type="component" value="Unassembled WGS sequence"/>
</dbReference>
<feature type="compositionally biased region" description="Polar residues" evidence="1">
    <location>
        <begin position="206"/>
        <end position="225"/>
    </location>
</feature>
<sequence length="236" mass="25732">MAPGRVLRDKTAKPTPVYREMRRGHSSHENFVVDQTAPDLDDSPDDSPDQGPQGRRRERKESLIFKPVPRKDGSQPFDIEANTSHAEDPADPEAGQADAAARLDARQAAYPKPDTPTLPPTQTQTSMPDTPKTPPAPTPTPTPKPDSPKTLPTVTPEKLPTAMPDTPKTPPAVTPDTSKSKPTECHVVLTHRITTSDPKQAPMQELTMSPVQNPKKATTPTQKPSHTLVKRASHKR</sequence>